<feature type="domain" description="Lcl C-terminal" evidence="2">
    <location>
        <begin position="38"/>
        <end position="149"/>
    </location>
</feature>
<evidence type="ECO:0000313" key="4">
    <source>
        <dbReference type="Proteomes" id="UP001549691"/>
    </source>
</evidence>
<dbReference type="InterPro" id="IPR011460">
    <property type="entry name" value="Lcl_C"/>
</dbReference>
<dbReference type="RefSeq" id="WP_354600018.1">
    <property type="nucleotide sequence ID" value="NZ_JBEWZI010000004.1"/>
</dbReference>
<evidence type="ECO:0000259" key="2">
    <source>
        <dbReference type="Pfam" id="PF07603"/>
    </source>
</evidence>
<name>A0ABV2TI10_9RHOO</name>
<comment type="caution">
    <text evidence="3">The sequence shown here is derived from an EMBL/GenBank/DDBJ whole genome shotgun (WGS) entry which is preliminary data.</text>
</comment>
<dbReference type="Pfam" id="PF07603">
    <property type="entry name" value="Lcl_C"/>
    <property type="match status" value="1"/>
</dbReference>
<proteinExistence type="predicted"/>
<accession>A0ABV2TI10</accession>
<organism evidence="3 4">
    <name type="scientific">Uliginosibacterium flavum</name>
    <dbReference type="NCBI Taxonomy" id="1396831"/>
    <lineage>
        <taxon>Bacteria</taxon>
        <taxon>Pseudomonadati</taxon>
        <taxon>Pseudomonadota</taxon>
        <taxon>Betaproteobacteria</taxon>
        <taxon>Rhodocyclales</taxon>
        <taxon>Zoogloeaceae</taxon>
        <taxon>Uliginosibacterium</taxon>
    </lineage>
</organism>
<evidence type="ECO:0000313" key="3">
    <source>
        <dbReference type="EMBL" id="MET7013554.1"/>
    </source>
</evidence>
<sequence>MYPTTFKSLFVALFLLVVSQQAYSTCSFYQKLVDNNDGTITDPRTGLIWQKCAFGQMWNEKNCEGEAHSVIFELAMFAAKFERYAEKEDWRIPSTSEMESLTAPQGTCEDEMERQASIDKKFPTTEVRSTSGNRLYWTSTRHIFNEEPAASAFKNLKFYYLVNIVDRTKLPTPLGWHLLRFVRAGNGTLPVDFENEYAENFKSKETENLCLMGSLGFIPKSRWQEVRPMLEKNCLE</sequence>
<dbReference type="EMBL" id="JBEWZI010000004">
    <property type="protein sequence ID" value="MET7013554.1"/>
    <property type="molecule type" value="Genomic_DNA"/>
</dbReference>
<feature type="signal peptide" evidence="1">
    <location>
        <begin position="1"/>
        <end position="24"/>
    </location>
</feature>
<keyword evidence="1" id="KW-0732">Signal</keyword>
<gene>
    <name evidence="3" type="ORF">ABXR19_05090</name>
</gene>
<reference evidence="3 4" key="1">
    <citation type="submission" date="2024-07" db="EMBL/GenBank/DDBJ databases">
        <title>Uliginosibacterium flavum JJ3220;KACC:17644.</title>
        <authorList>
            <person name="Kim M.K."/>
        </authorList>
    </citation>
    <scope>NUCLEOTIDE SEQUENCE [LARGE SCALE GENOMIC DNA]</scope>
    <source>
        <strain evidence="3 4">KACC:17644</strain>
    </source>
</reference>
<keyword evidence="4" id="KW-1185">Reference proteome</keyword>
<evidence type="ECO:0000256" key="1">
    <source>
        <dbReference type="SAM" id="SignalP"/>
    </source>
</evidence>
<protein>
    <submittedName>
        <fullName evidence="3">DUF1566 domain-containing protein</fullName>
    </submittedName>
</protein>
<feature type="chain" id="PRO_5045139283" evidence="1">
    <location>
        <begin position="25"/>
        <end position="236"/>
    </location>
</feature>
<dbReference type="Proteomes" id="UP001549691">
    <property type="component" value="Unassembled WGS sequence"/>
</dbReference>